<accession>K0RGY8</accession>
<comment type="caution">
    <text evidence="2">The sequence shown here is derived from an EMBL/GenBank/DDBJ whole genome shotgun (WGS) entry which is preliminary data.</text>
</comment>
<proteinExistence type="predicted"/>
<dbReference type="OrthoDB" id="10512755at2759"/>
<feature type="chain" id="PRO_5030172994" evidence="1">
    <location>
        <begin position="29"/>
        <end position="209"/>
    </location>
</feature>
<keyword evidence="1" id="KW-0732">Signal</keyword>
<dbReference type="Proteomes" id="UP000266841">
    <property type="component" value="Unassembled WGS sequence"/>
</dbReference>
<evidence type="ECO:0000313" key="2">
    <source>
        <dbReference type="EMBL" id="EJK45852.1"/>
    </source>
</evidence>
<reference evidence="2 3" key="1">
    <citation type="journal article" date="2012" name="Genome Biol.">
        <title>Genome and low-iron response of an oceanic diatom adapted to chronic iron limitation.</title>
        <authorList>
            <person name="Lommer M."/>
            <person name="Specht M."/>
            <person name="Roy A.S."/>
            <person name="Kraemer L."/>
            <person name="Andreson R."/>
            <person name="Gutowska M.A."/>
            <person name="Wolf J."/>
            <person name="Bergner S.V."/>
            <person name="Schilhabel M.B."/>
            <person name="Klostermeier U.C."/>
            <person name="Beiko R.G."/>
            <person name="Rosenstiel P."/>
            <person name="Hippler M."/>
            <person name="Laroche J."/>
        </authorList>
    </citation>
    <scope>NUCLEOTIDE SEQUENCE [LARGE SCALE GENOMIC DNA]</scope>
    <source>
        <strain evidence="2 3">CCMP1005</strain>
    </source>
</reference>
<organism evidence="2 3">
    <name type="scientific">Thalassiosira oceanica</name>
    <name type="common">Marine diatom</name>
    <dbReference type="NCBI Taxonomy" id="159749"/>
    <lineage>
        <taxon>Eukaryota</taxon>
        <taxon>Sar</taxon>
        <taxon>Stramenopiles</taxon>
        <taxon>Ochrophyta</taxon>
        <taxon>Bacillariophyta</taxon>
        <taxon>Coscinodiscophyceae</taxon>
        <taxon>Thalassiosirophycidae</taxon>
        <taxon>Thalassiosirales</taxon>
        <taxon>Thalassiosiraceae</taxon>
        <taxon>Thalassiosira</taxon>
    </lineage>
</organism>
<name>K0RGY8_THAOC</name>
<keyword evidence="3" id="KW-1185">Reference proteome</keyword>
<dbReference type="eggNOG" id="ENOG502R7E8">
    <property type="taxonomic scope" value="Eukaryota"/>
</dbReference>
<dbReference type="EMBL" id="AGNL01048200">
    <property type="protein sequence ID" value="EJK45852.1"/>
    <property type="molecule type" value="Genomic_DNA"/>
</dbReference>
<protein>
    <submittedName>
        <fullName evidence="2">Uncharacterized protein</fullName>
    </submittedName>
</protein>
<evidence type="ECO:0000313" key="3">
    <source>
        <dbReference type="Proteomes" id="UP000266841"/>
    </source>
</evidence>
<feature type="signal peptide" evidence="1">
    <location>
        <begin position="1"/>
        <end position="28"/>
    </location>
</feature>
<dbReference type="AlphaFoldDB" id="K0RGY8"/>
<gene>
    <name evidence="2" type="ORF">THAOC_35514</name>
</gene>
<dbReference type="OMA" id="KDMESAY"/>
<evidence type="ECO:0000256" key="1">
    <source>
        <dbReference type="SAM" id="SignalP"/>
    </source>
</evidence>
<sequence>MKPWWSLRAATATVTLSISISGVQVSNAFSSVPNAQTRQPPFTDPRSAEEVVQQQLHYYQTLQFEDAYKYCSPGNKEVVGSASEFEKMHENSPYDLVPGHAQSYVLLEVTPNDLSAEAMEENGVFGASTVMVYLRPSPTARRNFPVYFWWELSKQIDEEDGQARWMVDCILPDFDDLDFETESLSIEQFADDDDDDDELTIFWDMDDDS</sequence>